<feature type="transmembrane region" description="Helical" evidence="1">
    <location>
        <begin position="136"/>
        <end position="158"/>
    </location>
</feature>
<feature type="transmembrane region" description="Helical" evidence="1">
    <location>
        <begin position="82"/>
        <end position="101"/>
    </location>
</feature>
<dbReference type="Proteomes" id="UP001555786">
    <property type="component" value="Unassembled WGS sequence"/>
</dbReference>
<keyword evidence="1" id="KW-0812">Transmembrane</keyword>
<evidence type="ECO:0008006" key="4">
    <source>
        <dbReference type="Google" id="ProtNLM"/>
    </source>
</evidence>
<keyword evidence="1" id="KW-0472">Membrane</keyword>
<evidence type="ECO:0000313" key="2">
    <source>
        <dbReference type="EMBL" id="MEW9309086.1"/>
    </source>
</evidence>
<evidence type="ECO:0000256" key="1">
    <source>
        <dbReference type="SAM" id="Phobius"/>
    </source>
</evidence>
<sequence length="165" mass="16851">MSSPPSPNSPRGVIGFVDRLVLVAFAAVLAAIAALVVGVMGLANHDFGQELTGTAELLGFKTLATLIDGTPVEDIGAMIRQAATAALAIWLAPIALVAVIGETMGKASWMFYAVGMALAFAVAPMVMSLNILAIVLLYRALLGLTAIGIVAGTVYWLVAGRNAAG</sequence>
<protein>
    <recommendedName>
        <fullName evidence="4">DUF1634 domain-containing protein</fullName>
    </recommendedName>
</protein>
<evidence type="ECO:0000313" key="3">
    <source>
        <dbReference type="Proteomes" id="UP001555786"/>
    </source>
</evidence>
<reference evidence="2 3" key="1">
    <citation type="submission" date="2024-07" db="EMBL/GenBank/DDBJ databases">
        <title>Description of Labrys sedimenti sp. nov., isolated from a diclofenac-degrading enrichment culture.</title>
        <authorList>
            <person name="Tancsics A."/>
            <person name="Csepanyi A."/>
        </authorList>
    </citation>
    <scope>NUCLEOTIDE SEQUENCE [LARGE SCALE GENOMIC DNA]</scope>
    <source>
        <strain evidence="2 3">LMG 23578</strain>
    </source>
</reference>
<dbReference type="EMBL" id="JBFNQD010000012">
    <property type="protein sequence ID" value="MEW9309086.1"/>
    <property type="molecule type" value="Genomic_DNA"/>
</dbReference>
<keyword evidence="1" id="KW-1133">Transmembrane helix</keyword>
<keyword evidence="3" id="KW-1185">Reference proteome</keyword>
<dbReference type="RefSeq" id="WP_367625900.1">
    <property type="nucleotide sequence ID" value="NZ_JBFNQD010000012.1"/>
</dbReference>
<name>A0ABV3PTZ3_9HYPH</name>
<gene>
    <name evidence="2" type="ORF">ABXS05_26285</name>
</gene>
<proteinExistence type="predicted"/>
<accession>A0ABV3PTZ3</accession>
<feature type="transmembrane region" description="Helical" evidence="1">
    <location>
        <begin position="107"/>
        <end position="129"/>
    </location>
</feature>
<feature type="transmembrane region" description="Helical" evidence="1">
    <location>
        <begin position="20"/>
        <end position="43"/>
    </location>
</feature>
<organism evidence="2 3">
    <name type="scientific">Labrys neptuniae</name>
    <dbReference type="NCBI Taxonomy" id="376174"/>
    <lineage>
        <taxon>Bacteria</taxon>
        <taxon>Pseudomonadati</taxon>
        <taxon>Pseudomonadota</taxon>
        <taxon>Alphaproteobacteria</taxon>
        <taxon>Hyphomicrobiales</taxon>
        <taxon>Xanthobacteraceae</taxon>
        <taxon>Labrys</taxon>
    </lineage>
</organism>
<comment type="caution">
    <text evidence="2">The sequence shown here is derived from an EMBL/GenBank/DDBJ whole genome shotgun (WGS) entry which is preliminary data.</text>
</comment>